<dbReference type="RefSeq" id="WP_225738320.1">
    <property type="nucleotide sequence ID" value="NZ_AQGV01000012.1"/>
</dbReference>
<dbReference type="SUPFAM" id="SSF49478">
    <property type="entry name" value="Cna protein B-type domain"/>
    <property type="match status" value="1"/>
</dbReference>
<sequence length="1073" mass="121565">MINTLLYRLQLIVIVGCILFSLPLHAQPLQPLYQWTVDDDAFVIVNVKLNGSSVISDMEAYYTKDNRLLMPIHSVSTTLGITLTIKNNILIGQLEHSDNPFSAVLHNNAGAQNAWLWAKDDFDHYIDLEILNSVLKTQSKFNYSLMQLSFTSSLLKAKNNNATSTPVSYRNKAIQFDHSIPDLYQTISYPITEYALNTSYSSRTKRSKGLVRLNSYFDLLEHQAELRFNQNKNQTSTFFKVKKHIDLFNSDERLINTHYQVGDIQSSRDPLVMSATQGRGVTFSNTNPNTSQSFSTITIEEPTLPGWIAELYRNGQYIASSVSQNENVVRFEDIETFYGNNVFEIRLFGPQGEQLTKKQKVTVGENALAPGKFSYKLEAIDAQKSLFGNKQSNTTPFEHALNANLSYGLTDKLTFDSSISALNAEHPNRYISAGINGISDSGSYKVIAAKQLSAGHALFTGYRGIITGLTDHDININAQASLIDNFTSAIFSKQKHLLKRRMSVSLNGKSSWISDLNWDFRWLNEHRNNKSERNITSFGVNKNYLGGTWSSQFQYDDSQDMLTNRAYWSLDLKGWRWTNSVDWLPVNDRKLKSFRSNLRWPQTQDSFNQTQISYNPNANAKLLLGHQYTYRHHDFNVNFSGQYDSEDDWQISIGLSGTFSFDHVENTFEFDSPRTLSSGQLEVLSFVDWNNNQVFDSDDQPVSDAILTGNYRWKDLKTNDNGRILLPSSSGGQILEVDVRSLSNPYYQSSYGKIKTLSHRGGISRVNIPISVFNEVEGTLYFANSNASKPAAGVSVMLLDVNGDIQYETISEYDGYYFFSNVSAGKYTVKIESNQLNIANLIVKNLPNEIITPKTGDTLILKDIILLEQHEQLEHSHILTNQDISENSYFVQLGVFKKFSSALIVAKNVPNNLNKLHIYHNQLNMNYYLISGSYASKALAQQAINSVYAVPSLFGSFMVDARRYDAKTWHNLGTINQDSNHRYFFCEYARYRSAKQLNRALINSIDTLFILKLNRNAKANFQVLSGPHDSNKGKQCDPHTSQLIKSPLKVKKLSWHSVISGLRDAREKVTAED</sequence>
<dbReference type="InterPro" id="IPR013783">
    <property type="entry name" value="Ig-like_fold"/>
</dbReference>
<gene>
    <name evidence="1" type="ORF">PAUR_a1558</name>
</gene>
<dbReference type="EMBL" id="AQGV01000012">
    <property type="protein sequence ID" value="MBE0368044.1"/>
    <property type="molecule type" value="Genomic_DNA"/>
</dbReference>
<comment type="caution">
    <text evidence="1">The sequence shown here is derived from an EMBL/GenBank/DDBJ whole genome shotgun (WGS) entry which is preliminary data.</text>
</comment>
<organism evidence="1 2">
    <name type="scientific">Pseudoalteromonas aurantia 208</name>
    <dbReference type="NCBI Taxonomy" id="1314867"/>
    <lineage>
        <taxon>Bacteria</taxon>
        <taxon>Pseudomonadati</taxon>
        <taxon>Pseudomonadota</taxon>
        <taxon>Gammaproteobacteria</taxon>
        <taxon>Alteromonadales</taxon>
        <taxon>Pseudoalteromonadaceae</taxon>
        <taxon>Pseudoalteromonas</taxon>
    </lineage>
</organism>
<reference evidence="1 2" key="1">
    <citation type="submission" date="2015-03" db="EMBL/GenBank/DDBJ databases">
        <title>Genome sequence of Pseudoalteromonas aurantia.</title>
        <authorList>
            <person name="Xie B.-B."/>
            <person name="Rong J.-C."/>
            <person name="Qin Q.-L."/>
            <person name="Zhang Y.-Z."/>
        </authorList>
    </citation>
    <scope>NUCLEOTIDE SEQUENCE [LARGE SCALE GENOMIC DNA]</scope>
    <source>
        <strain evidence="1 2">208</strain>
    </source>
</reference>
<evidence type="ECO:0008006" key="3">
    <source>
        <dbReference type="Google" id="ProtNLM"/>
    </source>
</evidence>
<name>A0ABR9ECH0_9GAMM</name>
<accession>A0ABR9ECH0</accession>
<keyword evidence="2" id="KW-1185">Reference proteome</keyword>
<dbReference type="Gene3D" id="2.60.40.10">
    <property type="entry name" value="Immunoglobulins"/>
    <property type="match status" value="1"/>
</dbReference>
<protein>
    <recommendedName>
        <fullName evidence="3">SPOR domain-containing protein</fullName>
    </recommendedName>
</protein>
<proteinExistence type="predicted"/>
<evidence type="ECO:0000313" key="2">
    <source>
        <dbReference type="Proteomes" id="UP000615755"/>
    </source>
</evidence>
<dbReference type="Proteomes" id="UP000615755">
    <property type="component" value="Unassembled WGS sequence"/>
</dbReference>
<evidence type="ECO:0000313" key="1">
    <source>
        <dbReference type="EMBL" id="MBE0368044.1"/>
    </source>
</evidence>